<evidence type="ECO:0000313" key="2">
    <source>
        <dbReference type="Proteomes" id="UP000276133"/>
    </source>
</evidence>
<reference evidence="1 2" key="1">
    <citation type="journal article" date="2018" name="Sci. Rep.">
        <title>Genomic signatures of local adaptation to the degree of environmental predictability in rotifers.</title>
        <authorList>
            <person name="Franch-Gras L."/>
            <person name="Hahn C."/>
            <person name="Garcia-Roger E.M."/>
            <person name="Carmona M.J."/>
            <person name="Serra M."/>
            <person name="Gomez A."/>
        </authorList>
    </citation>
    <scope>NUCLEOTIDE SEQUENCE [LARGE SCALE GENOMIC DNA]</scope>
    <source>
        <strain evidence="1">HYR1</strain>
    </source>
</reference>
<keyword evidence="2" id="KW-1185">Reference proteome</keyword>
<dbReference type="EMBL" id="REGN01003183">
    <property type="protein sequence ID" value="RNA24002.1"/>
    <property type="molecule type" value="Genomic_DNA"/>
</dbReference>
<evidence type="ECO:0000313" key="1">
    <source>
        <dbReference type="EMBL" id="RNA24002.1"/>
    </source>
</evidence>
<protein>
    <submittedName>
        <fullName evidence="1">Uncharacterized protein</fullName>
    </submittedName>
</protein>
<comment type="caution">
    <text evidence="1">The sequence shown here is derived from an EMBL/GenBank/DDBJ whole genome shotgun (WGS) entry which is preliminary data.</text>
</comment>
<dbReference type="Proteomes" id="UP000276133">
    <property type="component" value="Unassembled WGS sequence"/>
</dbReference>
<name>A0A3M7RKC1_BRAPC</name>
<gene>
    <name evidence="1" type="ORF">BpHYR1_038652</name>
</gene>
<dbReference type="AlphaFoldDB" id="A0A3M7RKC1"/>
<sequence length="113" mass="13048">MSSAVKAITGGLSLRKNLNSMEKNLTKITCKERKWIFGFQLHFKACFSKASNAFPKISFKKNFISFSALKEPKILGAKNYLSIFLKTLQLDWHYTKLIEEFLLKKQGLLDRLN</sequence>
<proteinExistence type="predicted"/>
<organism evidence="1 2">
    <name type="scientific">Brachionus plicatilis</name>
    <name type="common">Marine rotifer</name>
    <name type="synonym">Brachionus muelleri</name>
    <dbReference type="NCBI Taxonomy" id="10195"/>
    <lineage>
        <taxon>Eukaryota</taxon>
        <taxon>Metazoa</taxon>
        <taxon>Spiralia</taxon>
        <taxon>Gnathifera</taxon>
        <taxon>Rotifera</taxon>
        <taxon>Eurotatoria</taxon>
        <taxon>Monogononta</taxon>
        <taxon>Pseudotrocha</taxon>
        <taxon>Ploima</taxon>
        <taxon>Brachionidae</taxon>
        <taxon>Brachionus</taxon>
    </lineage>
</organism>
<accession>A0A3M7RKC1</accession>